<feature type="region of interest" description="Disordered" evidence="9">
    <location>
        <begin position="914"/>
        <end position="962"/>
    </location>
</feature>
<evidence type="ECO:0000256" key="6">
    <source>
        <dbReference type="ARBA" id="ARBA00023125"/>
    </source>
</evidence>
<dbReference type="RefSeq" id="XP_009163842.1">
    <property type="nucleotide sequence ID" value="XM_009165578.1"/>
</dbReference>
<dbReference type="KEGG" id="ovi:T265_12800"/>
<keyword evidence="11" id="KW-1185">Reference proteome</keyword>
<evidence type="ECO:0000256" key="7">
    <source>
        <dbReference type="ARBA" id="ARBA00023163"/>
    </source>
</evidence>
<keyword evidence="4" id="KW-0862">Zinc</keyword>
<evidence type="ECO:0000256" key="1">
    <source>
        <dbReference type="ARBA" id="ARBA00004123"/>
    </source>
</evidence>
<evidence type="ECO:0000256" key="3">
    <source>
        <dbReference type="ARBA" id="ARBA00022771"/>
    </source>
</evidence>
<feature type="region of interest" description="Disordered" evidence="9">
    <location>
        <begin position="377"/>
        <end position="406"/>
    </location>
</feature>
<evidence type="ECO:0000256" key="2">
    <source>
        <dbReference type="ARBA" id="ARBA00022723"/>
    </source>
</evidence>
<dbReference type="Proteomes" id="UP000054324">
    <property type="component" value="Unassembled WGS sequence"/>
</dbReference>
<evidence type="ECO:0000313" key="10">
    <source>
        <dbReference type="EMBL" id="KER32411.1"/>
    </source>
</evidence>
<dbReference type="EMBL" id="KL596634">
    <property type="protein sequence ID" value="KER32411.1"/>
    <property type="molecule type" value="Genomic_DNA"/>
</dbReference>
<evidence type="ECO:0000256" key="9">
    <source>
        <dbReference type="SAM" id="MobiDB-lite"/>
    </source>
</evidence>
<feature type="compositionally biased region" description="Basic and acidic residues" evidence="9">
    <location>
        <begin position="730"/>
        <end position="739"/>
    </location>
</feature>
<dbReference type="GO" id="GO:0000978">
    <property type="term" value="F:RNA polymerase II cis-regulatory region sequence-specific DNA binding"/>
    <property type="evidence" value="ECO:0007669"/>
    <property type="project" value="TreeGrafter"/>
</dbReference>
<dbReference type="PANTHER" id="PTHR13006">
    <property type="entry name" value="PAPILLOMAVIRUS REGULATORY FACTOR PRF-1"/>
    <property type="match status" value="1"/>
</dbReference>
<keyword evidence="6" id="KW-0238">DNA-binding</keyword>
<feature type="compositionally biased region" description="Polar residues" evidence="9">
    <location>
        <begin position="742"/>
        <end position="768"/>
    </location>
</feature>
<proteinExistence type="predicted"/>
<dbReference type="SMART" id="SM01366">
    <property type="entry name" value="c-clamp"/>
    <property type="match status" value="1"/>
</dbReference>
<feature type="compositionally biased region" description="Polar residues" evidence="9">
    <location>
        <begin position="558"/>
        <end position="578"/>
    </location>
</feature>
<dbReference type="AlphaFoldDB" id="A0A074ZZA8"/>
<name>A0A074ZZA8_OPIVI</name>
<keyword evidence="3" id="KW-0863">Zinc-finger</keyword>
<sequence length="986" mass="107309">MTSRYRTVLRPVFHWAHSFYFEPTVFMFDMFQAPGDEEISRVDSVCFHVGVDSLLHLKTVHFSGSCLDFTLSVSLKSTTTDCFIWTQTQSKISRYRPHPAISEESASSEDCHPAELSKLPVQHVGVSSLPVNTDADDIIPEKERCYHRWSSMPQAGELVWIRYAGNVSYGRLVHCMPELNMFTVRPEDGGLTRLVTRGLEDILPVRSEQSIMSPPADDEWETTTVCEHSLTRTSEYCESISAYPRSAESLAPFHSPLFIDACEGFSPRRMSTDEGTPMGPSTSFTGIHSTSPASFTLSPTLGHSESGDCGSQPRFDDLPSQTQQMISSSLFTTSESGALRQPSESSRSYWRIPSSTGVIDDSTVGADKSPAVRRFSQTEQPLIDEDSEQLSSSADQSYSLQLPHDTPTLTTSSTIVASAIEVLRQCIDTFAASNQRLSPTKATQEAALSALNEAVRLLLIITDYGSQVRYPTYTQSMSSSPASPPPPSLDTMNVSSLSTSSPCDAYHISNPSPMCKRCGVNPASRPFFFSGPFADAQGEPGCDILSDLPHGELRFYPATTSSTQLTPEHEPSNNQRRSSAPLASATGFTTHTMPTGRGHSETTLSRYFKDWITERYPTDITHPTQSLDTRADSPLDPQVPIALRALKRVCLSADDPMCLDLTDLLRKLTSVLLALAEEPVHSDATMPVTTSVGEPVVRRYTSVGTQSGLGDGRETPQLLSKIGVARATEKYADDEHEGAARTQISSARSSGAPSNPLTHSASEINKSGFNPPVDHISKTLPTMVHTAGSVTQSEIQRSTVPTLSVFGGQSYSSDALPSHSFVSRVDPSTASRSMQPTLSHTRIHPNHRKQRTMSETAHSTSGLSFVSTAGTVLGRSDVKKCRKVYGIEHRDQWCNQCRWKKACRRFPDASPIAVTSSPSSFTSTPPLGPTVSTHTHLVPSEATHTTEGSTDTSTSLQSVEDKAPTVIEPVPVSCETDVSLGSPFQP</sequence>
<feature type="compositionally biased region" description="Low complexity" evidence="9">
    <location>
        <begin position="943"/>
        <end position="955"/>
    </location>
</feature>
<comment type="subcellular location">
    <subcellularLocation>
        <location evidence="1">Nucleus</location>
    </subcellularLocation>
</comment>
<feature type="compositionally biased region" description="Polar residues" evidence="9">
    <location>
        <begin position="279"/>
        <end position="303"/>
    </location>
</feature>
<protein>
    <recommendedName>
        <fullName evidence="12">Zinc finger protein</fullName>
    </recommendedName>
</protein>
<evidence type="ECO:0000313" key="11">
    <source>
        <dbReference type="Proteomes" id="UP000054324"/>
    </source>
</evidence>
<keyword evidence="5" id="KW-0805">Transcription regulation</keyword>
<dbReference type="GO" id="GO:0008270">
    <property type="term" value="F:zinc ion binding"/>
    <property type="evidence" value="ECO:0007669"/>
    <property type="project" value="UniProtKB-KW"/>
</dbReference>
<dbReference type="STRING" id="6198.A0A074ZZA8"/>
<feature type="region of interest" description="Disordered" evidence="9">
    <location>
        <begin position="558"/>
        <end position="601"/>
    </location>
</feature>
<accession>A0A074ZZA8</accession>
<feature type="region of interest" description="Disordered" evidence="9">
    <location>
        <begin position="269"/>
        <end position="313"/>
    </location>
</feature>
<feature type="region of interest" description="Disordered" evidence="9">
    <location>
        <begin position="730"/>
        <end position="770"/>
    </location>
</feature>
<keyword evidence="2" id="KW-0479">Metal-binding</keyword>
<dbReference type="PANTHER" id="PTHR13006:SF9">
    <property type="entry name" value="GLUCOSE TRANSPORTER 4 ENHANCER FACTOR, ISOFORM G"/>
    <property type="match status" value="1"/>
</dbReference>
<reference evidence="10 11" key="1">
    <citation type="submission" date="2013-11" db="EMBL/GenBank/DDBJ databases">
        <title>Opisthorchis viverrini - life in the bile duct.</title>
        <authorList>
            <person name="Young N.D."/>
            <person name="Nagarajan N."/>
            <person name="Lin S.J."/>
            <person name="Korhonen P.K."/>
            <person name="Jex A.R."/>
            <person name="Hall R.S."/>
            <person name="Safavi-Hemami H."/>
            <person name="Kaewkong W."/>
            <person name="Bertrand D."/>
            <person name="Gao S."/>
            <person name="Seet Q."/>
            <person name="Wongkham S."/>
            <person name="Teh B.T."/>
            <person name="Wongkham C."/>
            <person name="Intapan P.M."/>
            <person name="Maleewong W."/>
            <person name="Yang X."/>
            <person name="Hu M."/>
            <person name="Wang Z."/>
            <person name="Hofmann A."/>
            <person name="Sternberg P.W."/>
            <person name="Tan P."/>
            <person name="Wang J."/>
            <person name="Gasser R.B."/>
        </authorList>
    </citation>
    <scope>NUCLEOTIDE SEQUENCE [LARGE SCALE GENOMIC DNA]</scope>
</reference>
<feature type="compositionally biased region" description="Polar residues" evidence="9">
    <location>
        <begin position="389"/>
        <end position="400"/>
    </location>
</feature>
<keyword evidence="7" id="KW-0804">Transcription</keyword>
<feature type="compositionally biased region" description="Low complexity" evidence="9">
    <location>
        <begin position="915"/>
        <end position="925"/>
    </location>
</feature>
<feature type="region of interest" description="Disordered" evidence="9">
    <location>
        <begin position="474"/>
        <end position="496"/>
    </location>
</feature>
<organism evidence="10 11">
    <name type="scientific">Opisthorchis viverrini</name>
    <name type="common">Southeast Asian liver fluke</name>
    <dbReference type="NCBI Taxonomy" id="6198"/>
    <lineage>
        <taxon>Eukaryota</taxon>
        <taxon>Metazoa</taxon>
        <taxon>Spiralia</taxon>
        <taxon>Lophotrochozoa</taxon>
        <taxon>Platyhelminthes</taxon>
        <taxon>Trematoda</taxon>
        <taxon>Digenea</taxon>
        <taxon>Opisthorchiida</taxon>
        <taxon>Opisthorchiata</taxon>
        <taxon>Opisthorchiidae</taxon>
        <taxon>Opisthorchis</taxon>
    </lineage>
</organism>
<evidence type="ECO:0008006" key="12">
    <source>
        <dbReference type="Google" id="ProtNLM"/>
    </source>
</evidence>
<dbReference type="GeneID" id="20326968"/>
<dbReference type="OrthoDB" id="5950721at2759"/>
<dbReference type="GO" id="GO:0003700">
    <property type="term" value="F:DNA-binding transcription factor activity"/>
    <property type="evidence" value="ECO:0007669"/>
    <property type="project" value="TreeGrafter"/>
</dbReference>
<keyword evidence="8" id="KW-0539">Nucleus</keyword>
<evidence type="ECO:0000256" key="4">
    <source>
        <dbReference type="ARBA" id="ARBA00022833"/>
    </source>
</evidence>
<dbReference type="GO" id="GO:0006357">
    <property type="term" value="P:regulation of transcription by RNA polymerase II"/>
    <property type="evidence" value="ECO:0007669"/>
    <property type="project" value="TreeGrafter"/>
</dbReference>
<dbReference type="InterPro" id="IPR052253">
    <property type="entry name" value="CR1/CR2-DNA-binding_regulator"/>
</dbReference>
<evidence type="ECO:0000256" key="5">
    <source>
        <dbReference type="ARBA" id="ARBA00023015"/>
    </source>
</evidence>
<dbReference type="CTD" id="20326968"/>
<gene>
    <name evidence="10" type="ORF">T265_12800</name>
</gene>
<evidence type="ECO:0000256" key="8">
    <source>
        <dbReference type="ARBA" id="ARBA00023242"/>
    </source>
</evidence>
<dbReference type="GO" id="GO:0005634">
    <property type="term" value="C:nucleus"/>
    <property type="evidence" value="ECO:0007669"/>
    <property type="project" value="UniProtKB-SubCell"/>
</dbReference>